<evidence type="ECO:0000313" key="1">
    <source>
        <dbReference type="EMBL" id="CDH24243.1"/>
    </source>
</evidence>
<sequence>MIRAIIPASEKQSIHPTQPMGGLEIKLSHNPLFGLALMI</sequence>
<dbReference type="EMBL" id="CBSZ010000178">
    <property type="protein sequence ID" value="CDH24243.1"/>
    <property type="molecule type" value="Genomic_DNA"/>
</dbReference>
<reference evidence="1" key="1">
    <citation type="submission" date="2013-07" db="EMBL/GenBank/DDBJ databases">
        <title>Sub-species coevolution in mutualistic symbiosis.</title>
        <authorList>
            <person name="Murfin K."/>
            <person name="Klassen J."/>
            <person name="Lee M."/>
            <person name="Forst S."/>
            <person name="Stock P."/>
            <person name="Goodrich-Blair H."/>
        </authorList>
    </citation>
    <scope>NUCLEOTIDE SEQUENCE [LARGE SCALE GENOMIC DNA]</scope>
    <source>
        <strain evidence="1">Kraussei Becker Underwood</strain>
    </source>
</reference>
<dbReference type="HOGENOM" id="CLU_3319453_0_0_6"/>
<proteinExistence type="predicted"/>
<organism evidence="1">
    <name type="scientific">Xenorhabdus bovienii str. kraussei Becker Underwood</name>
    <dbReference type="NCBI Taxonomy" id="1398204"/>
    <lineage>
        <taxon>Bacteria</taxon>
        <taxon>Pseudomonadati</taxon>
        <taxon>Pseudomonadota</taxon>
        <taxon>Gammaproteobacteria</taxon>
        <taxon>Enterobacterales</taxon>
        <taxon>Morganellaceae</taxon>
        <taxon>Xenorhabdus</taxon>
    </lineage>
</organism>
<dbReference type="Proteomes" id="UP000028493">
    <property type="component" value="Unassembled WGS sequence"/>
</dbReference>
<accession>A0A077PTA2</accession>
<protein>
    <submittedName>
        <fullName evidence="1">Uncharacterized protein</fullName>
    </submittedName>
</protein>
<comment type="caution">
    <text evidence="1">The sequence shown here is derived from an EMBL/GenBank/DDBJ whole genome shotgun (WGS) entry which is preliminary data.</text>
</comment>
<gene>
    <name evidence="1" type="ORF">XBKB1_2590001</name>
</gene>
<name>A0A077PTA2_XENBV</name>
<dbReference type="AlphaFoldDB" id="A0A077PTA2"/>